<dbReference type="AlphaFoldDB" id="A0A4U0VKS6"/>
<comment type="caution">
    <text evidence="2">The sequence shown here is derived from an EMBL/GenBank/DDBJ whole genome shotgun (WGS) entry which is preliminary data.</text>
</comment>
<evidence type="ECO:0000313" key="3">
    <source>
        <dbReference type="Proteomes" id="UP000310066"/>
    </source>
</evidence>
<dbReference type="Proteomes" id="UP000310066">
    <property type="component" value="Unassembled WGS sequence"/>
</dbReference>
<feature type="compositionally biased region" description="Basic and acidic residues" evidence="1">
    <location>
        <begin position="62"/>
        <end position="82"/>
    </location>
</feature>
<organism evidence="2 3">
    <name type="scientific">Friedmanniomyces endolithicus</name>
    <dbReference type="NCBI Taxonomy" id="329885"/>
    <lineage>
        <taxon>Eukaryota</taxon>
        <taxon>Fungi</taxon>
        <taxon>Dikarya</taxon>
        <taxon>Ascomycota</taxon>
        <taxon>Pezizomycotina</taxon>
        <taxon>Dothideomycetes</taxon>
        <taxon>Dothideomycetidae</taxon>
        <taxon>Mycosphaerellales</taxon>
        <taxon>Teratosphaeriaceae</taxon>
        <taxon>Friedmanniomyces</taxon>
    </lineage>
</organism>
<dbReference type="EMBL" id="NAJP01000002">
    <property type="protein sequence ID" value="TKA49015.1"/>
    <property type="molecule type" value="Genomic_DNA"/>
</dbReference>
<sequence length="82" mass="8848">MSAATGKATIERRRSHGIGGAGNMHLPSVSKKAQDAPNGAEDQRRKSNSWVRTISGSSRRGSIIDKIFRHDSKTEEKPSTAS</sequence>
<feature type="region of interest" description="Disordered" evidence="1">
    <location>
        <begin position="1"/>
        <end position="82"/>
    </location>
</feature>
<evidence type="ECO:0000256" key="1">
    <source>
        <dbReference type="SAM" id="MobiDB-lite"/>
    </source>
</evidence>
<proteinExistence type="predicted"/>
<name>A0A4U0VKS6_9PEZI</name>
<evidence type="ECO:0000313" key="2">
    <source>
        <dbReference type="EMBL" id="TKA49015.1"/>
    </source>
</evidence>
<gene>
    <name evidence="2" type="ORF">B0A54_01091</name>
</gene>
<accession>A0A4U0VKS6</accession>
<reference evidence="2 3" key="1">
    <citation type="submission" date="2017-03" db="EMBL/GenBank/DDBJ databases">
        <title>Genomes of endolithic fungi from Antarctica.</title>
        <authorList>
            <person name="Coleine C."/>
            <person name="Masonjones S."/>
            <person name="Stajich J.E."/>
        </authorList>
    </citation>
    <scope>NUCLEOTIDE SEQUENCE [LARGE SCALE GENOMIC DNA]</scope>
    <source>
        <strain evidence="2 3">CCFEE 5311</strain>
    </source>
</reference>
<protein>
    <submittedName>
        <fullName evidence="2">Uncharacterized protein</fullName>
    </submittedName>
</protein>
<dbReference type="OrthoDB" id="4772806at2759"/>